<feature type="binding site" evidence="10">
    <location>
        <position position="284"/>
    </location>
    <ligand>
        <name>Zn(2+)</name>
        <dbReference type="ChEBI" id="CHEBI:29105"/>
        <label>2</label>
        <note>catalytic</note>
    </ligand>
</feature>
<reference evidence="14" key="1">
    <citation type="submission" date="2025-08" db="UniProtKB">
        <authorList>
            <consortium name="RefSeq"/>
        </authorList>
    </citation>
    <scope>IDENTIFICATION</scope>
    <source>
        <tissue evidence="14">Seedling</tissue>
    </source>
</reference>
<evidence type="ECO:0000259" key="12">
    <source>
        <dbReference type="SMART" id="SM00235"/>
    </source>
</evidence>
<feature type="binding site" evidence="10">
    <location>
        <position position="232"/>
    </location>
    <ligand>
        <name>Ca(2+)</name>
        <dbReference type="ChEBI" id="CHEBI:29108"/>
        <label>3</label>
    </ligand>
</feature>
<feature type="binding site" evidence="10">
    <location>
        <position position="231"/>
    </location>
    <ligand>
        <name>Ca(2+)</name>
        <dbReference type="ChEBI" id="CHEBI:29108"/>
        <label>3</label>
    </ligand>
</feature>
<dbReference type="GO" id="GO:0008270">
    <property type="term" value="F:zinc ion binding"/>
    <property type="evidence" value="ECO:0007669"/>
    <property type="project" value="InterPro"/>
</dbReference>
<evidence type="ECO:0000256" key="2">
    <source>
        <dbReference type="ARBA" id="ARBA00022670"/>
    </source>
</evidence>
<dbReference type="PANTHER" id="PTHR10201">
    <property type="entry name" value="MATRIX METALLOPROTEINASE"/>
    <property type="match status" value="1"/>
</dbReference>
<name>A0A6P3ZMP7_ZIZJJ</name>
<comment type="similarity">
    <text evidence="1">Belongs to the peptidase M10A family. Matrix metalloproteinases (MMPs) subfamily.</text>
</comment>
<evidence type="ECO:0000256" key="6">
    <source>
        <dbReference type="ARBA" id="ARBA00022833"/>
    </source>
</evidence>
<evidence type="ECO:0000313" key="14">
    <source>
        <dbReference type="RefSeq" id="XP_015880424.2"/>
    </source>
</evidence>
<evidence type="ECO:0000313" key="13">
    <source>
        <dbReference type="Proteomes" id="UP001652623"/>
    </source>
</evidence>
<dbReference type="Pfam" id="PF00413">
    <property type="entry name" value="Peptidase_M10"/>
    <property type="match status" value="1"/>
</dbReference>
<proteinExistence type="inferred from homology"/>
<keyword evidence="10" id="KW-0106">Calcium</keyword>
<keyword evidence="3 10" id="KW-0479">Metal-binding</keyword>
<feature type="binding site" evidence="10">
    <location>
        <position position="254"/>
    </location>
    <ligand>
        <name>Ca(2+)</name>
        <dbReference type="ChEBI" id="CHEBI:29108"/>
        <label>3</label>
    </ligand>
</feature>
<dbReference type="InterPro" id="IPR021190">
    <property type="entry name" value="Pept_M10A"/>
</dbReference>
<comment type="cofactor">
    <cofactor evidence="10">
        <name>Zn(2+)</name>
        <dbReference type="ChEBI" id="CHEBI:29105"/>
    </cofactor>
    <text evidence="10">Binds 2 Zn(2+) ions per subunit.</text>
</comment>
<dbReference type="RefSeq" id="XP_015880424.2">
    <property type="nucleotide sequence ID" value="XM_016024938.3"/>
</dbReference>
<dbReference type="PRINTS" id="PR00138">
    <property type="entry name" value="MATRIXIN"/>
</dbReference>
<evidence type="ECO:0000256" key="1">
    <source>
        <dbReference type="ARBA" id="ARBA00009614"/>
    </source>
</evidence>
<dbReference type="SUPFAM" id="SSF55486">
    <property type="entry name" value="Metalloproteases ('zincins'), catalytic domain"/>
    <property type="match status" value="1"/>
</dbReference>
<dbReference type="Gene3D" id="3.40.390.10">
    <property type="entry name" value="Collagenase (Catalytic Domain)"/>
    <property type="match status" value="1"/>
</dbReference>
<keyword evidence="5" id="KW-0378">Hydrolase</keyword>
<evidence type="ECO:0000256" key="8">
    <source>
        <dbReference type="ARBA" id="ARBA00023145"/>
    </source>
</evidence>
<feature type="binding site" evidence="10">
    <location>
        <position position="224"/>
    </location>
    <ligand>
        <name>Zn(2+)</name>
        <dbReference type="ChEBI" id="CHEBI:29105"/>
        <label>1</label>
    </ligand>
</feature>
<dbReference type="SUPFAM" id="SSF47090">
    <property type="entry name" value="PGBD-like"/>
    <property type="match status" value="1"/>
</dbReference>
<dbReference type="InterPro" id="IPR001818">
    <property type="entry name" value="Pept_M10_metallopeptidase"/>
</dbReference>
<feature type="chain" id="PRO_5046609331" evidence="11">
    <location>
        <begin position="27"/>
        <end position="337"/>
    </location>
</feature>
<dbReference type="PANTHER" id="PTHR10201:SF268">
    <property type="entry name" value="PEPTIDASE METALLOPEPTIDASE DOMAIN-CONTAINING PROTEIN"/>
    <property type="match status" value="1"/>
</dbReference>
<feature type="active site" evidence="9">
    <location>
        <position position="275"/>
    </location>
</feature>
<feature type="binding site" evidence="10">
    <location>
        <position position="226"/>
    </location>
    <ligand>
        <name>Zn(2+)</name>
        <dbReference type="ChEBI" id="CHEBI:29105"/>
        <label>1</label>
    </ligand>
</feature>
<dbReference type="GO" id="GO:0030574">
    <property type="term" value="P:collagen catabolic process"/>
    <property type="evidence" value="ECO:0007669"/>
    <property type="project" value="TreeGrafter"/>
</dbReference>
<keyword evidence="2" id="KW-0645">Protease</keyword>
<comment type="cofactor">
    <cofactor evidence="10">
        <name>Ca(2+)</name>
        <dbReference type="ChEBI" id="CHEBI:29108"/>
    </cofactor>
    <text evidence="10">Can bind about 5 Ca(2+) ions per subunit.</text>
</comment>
<dbReference type="PROSITE" id="PS00546">
    <property type="entry name" value="CYSTEINE_SWITCH"/>
    <property type="match status" value="1"/>
</dbReference>
<dbReference type="GO" id="GO:0006508">
    <property type="term" value="P:proteolysis"/>
    <property type="evidence" value="ECO:0007669"/>
    <property type="project" value="UniProtKB-KW"/>
</dbReference>
<feature type="binding site" evidence="10">
    <location>
        <position position="292"/>
    </location>
    <ligand>
        <name>Zn(2+)</name>
        <dbReference type="ChEBI" id="CHEBI:29105"/>
        <label>2</label>
        <note>catalytic</note>
    </ligand>
</feature>
<gene>
    <name evidence="14" type="primary">LOC107416452</name>
</gene>
<dbReference type="InterPro" id="IPR036365">
    <property type="entry name" value="PGBD-like_sf"/>
</dbReference>
<evidence type="ECO:0000256" key="11">
    <source>
        <dbReference type="SAM" id="SignalP"/>
    </source>
</evidence>
<dbReference type="Pfam" id="PF01471">
    <property type="entry name" value="PG_binding_1"/>
    <property type="match status" value="1"/>
</dbReference>
<dbReference type="InterPro" id="IPR002477">
    <property type="entry name" value="Peptidoglycan-bd-like"/>
</dbReference>
<feature type="binding site" description="in inhibited form" evidence="10">
    <location>
        <position position="121"/>
    </location>
    <ligand>
        <name>Zn(2+)</name>
        <dbReference type="ChEBI" id="CHEBI:29105"/>
        <label>2</label>
        <note>catalytic</note>
    </ligand>
</feature>
<dbReference type="AlphaFoldDB" id="A0A6P3ZMP7"/>
<dbReference type="InParanoid" id="A0A6P3ZMP7"/>
<dbReference type="GO" id="GO:0031012">
    <property type="term" value="C:extracellular matrix"/>
    <property type="evidence" value="ECO:0007669"/>
    <property type="project" value="InterPro"/>
</dbReference>
<keyword evidence="6 10" id="KW-0862">Zinc</keyword>
<keyword evidence="4 11" id="KW-0732">Signal</keyword>
<feature type="binding site" evidence="10">
    <location>
        <position position="214"/>
    </location>
    <ligand>
        <name>Ca(2+)</name>
        <dbReference type="ChEBI" id="CHEBI:29108"/>
        <label>2</label>
    </ligand>
</feature>
<feature type="binding site" evidence="10">
    <location>
        <position position="251"/>
    </location>
    <ligand>
        <name>Ca(2+)</name>
        <dbReference type="ChEBI" id="CHEBI:29108"/>
        <label>3</label>
    </ligand>
</feature>
<dbReference type="GO" id="GO:0030198">
    <property type="term" value="P:extracellular matrix organization"/>
    <property type="evidence" value="ECO:0007669"/>
    <property type="project" value="TreeGrafter"/>
</dbReference>
<feature type="binding site" evidence="10">
    <location>
        <position position="239"/>
    </location>
    <ligand>
        <name>Zn(2+)</name>
        <dbReference type="ChEBI" id="CHEBI:29105"/>
        <label>1</label>
    </ligand>
</feature>
<feature type="binding site" evidence="10">
    <location>
        <position position="278"/>
    </location>
    <ligand>
        <name>Zn(2+)</name>
        <dbReference type="ChEBI" id="CHEBI:29105"/>
        <label>2</label>
        <note>catalytic</note>
    </ligand>
</feature>
<dbReference type="Proteomes" id="UP001652623">
    <property type="component" value="Chromosome 4"/>
</dbReference>
<protein>
    <submittedName>
        <fullName evidence="14">Metalloendoproteinase 1</fullName>
    </submittedName>
</protein>
<evidence type="ECO:0000256" key="4">
    <source>
        <dbReference type="ARBA" id="ARBA00022729"/>
    </source>
</evidence>
<feature type="binding site" evidence="10">
    <location>
        <position position="254"/>
    </location>
    <ligand>
        <name>Ca(2+)</name>
        <dbReference type="ChEBI" id="CHEBI:29108"/>
        <label>1</label>
    </ligand>
</feature>
<dbReference type="SMART" id="SM00235">
    <property type="entry name" value="ZnMc"/>
    <property type="match status" value="1"/>
</dbReference>
<dbReference type="GeneID" id="107416452"/>
<evidence type="ECO:0000256" key="5">
    <source>
        <dbReference type="ARBA" id="ARBA00022801"/>
    </source>
</evidence>
<sequence>MAAIFTYSLRAFLLILLTNLPLFVLSRTLDHTHTHIHPHSNPLSFNSLLSLEGLSKGQTAKGISNLKRYLNRFGYLNSDDGKDYFDEVLESAVKHYQQNYNLNVTGKLDYGTIKQMELPRCGVPDSGLRGHRIHTHEFHDDDDSIIKNINGSLYKFLDGNPKWPSEKTHLTYTFASAVQPVPLNVLRSISAQAFSEWQQYSRFTFEEGPLSGSDLTLGFFVGDHGDGVPFDGPLNILGHAFSPPDGRLHLDGAESWTVDPPLGNQIDLFWVVLHEIGHLLGLAHSLDPNAIMYAHVTPGASRRALTQDDISGIQALYSTPQYQRRRIFLKNTFNISK</sequence>
<feature type="signal peptide" evidence="11">
    <location>
        <begin position="1"/>
        <end position="26"/>
    </location>
</feature>
<feature type="domain" description="Peptidase metallopeptidase" evidence="12">
    <location>
        <begin position="159"/>
        <end position="319"/>
    </location>
</feature>
<evidence type="ECO:0000256" key="10">
    <source>
        <dbReference type="PIRSR" id="PIRSR621190-2"/>
    </source>
</evidence>
<evidence type="ECO:0000256" key="3">
    <source>
        <dbReference type="ARBA" id="ARBA00022723"/>
    </source>
</evidence>
<keyword evidence="7" id="KW-0482">Metalloprotease</keyword>
<evidence type="ECO:0000256" key="9">
    <source>
        <dbReference type="PIRSR" id="PIRSR621190-1"/>
    </source>
</evidence>
<accession>A0A6P3ZMP7</accession>
<dbReference type="InterPro" id="IPR006026">
    <property type="entry name" value="Peptidase_Metallo"/>
</dbReference>
<dbReference type="InterPro" id="IPR033739">
    <property type="entry name" value="M10A_MMP"/>
</dbReference>
<dbReference type="GO" id="GO:0004222">
    <property type="term" value="F:metalloendopeptidase activity"/>
    <property type="evidence" value="ECO:0007669"/>
    <property type="project" value="InterPro"/>
</dbReference>
<evidence type="ECO:0000256" key="7">
    <source>
        <dbReference type="ARBA" id="ARBA00023049"/>
    </source>
</evidence>
<dbReference type="CDD" id="cd04278">
    <property type="entry name" value="ZnMc_MMP"/>
    <property type="match status" value="1"/>
</dbReference>
<keyword evidence="13" id="KW-1185">Reference proteome</keyword>
<dbReference type="KEGG" id="zju:107416452"/>
<feature type="binding site" evidence="10">
    <location>
        <position position="249"/>
    </location>
    <ligand>
        <name>Zn(2+)</name>
        <dbReference type="ChEBI" id="CHEBI:29105"/>
        <label>1</label>
    </ligand>
</feature>
<feature type="binding site" evidence="10">
    <location>
        <position position="274"/>
    </location>
    <ligand>
        <name>Zn(2+)</name>
        <dbReference type="ChEBI" id="CHEBI:29105"/>
        <label>2</label>
        <note>catalytic</note>
    </ligand>
</feature>
<dbReference type="InterPro" id="IPR024079">
    <property type="entry name" value="MetalloPept_cat_dom_sf"/>
</dbReference>
<keyword evidence="8" id="KW-0865">Zymogen</keyword>
<dbReference type="InterPro" id="IPR021158">
    <property type="entry name" value="Pept_M10A_Zn_BS"/>
</dbReference>
<organism evidence="13 14">
    <name type="scientific">Ziziphus jujuba</name>
    <name type="common">Chinese jujube</name>
    <name type="synonym">Ziziphus sativa</name>
    <dbReference type="NCBI Taxonomy" id="326968"/>
    <lineage>
        <taxon>Eukaryota</taxon>
        <taxon>Viridiplantae</taxon>
        <taxon>Streptophyta</taxon>
        <taxon>Embryophyta</taxon>
        <taxon>Tracheophyta</taxon>
        <taxon>Spermatophyta</taxon>
        <taxon>Magnoliopsida</taxon>
        <taxon>eudicotyledons</taxon>
        <taxon>Gunneridae</taxon>
        <taxon>Pentapetalae</taxon>
        <taxon>rosids</taxon>
        <taxon>fabids</taxon>
        <taxon>Rosales</taxon>
        <taxon>Rhamnaceae</taxon>
        <taxon>Paliureae</taxon>
        <taxon>Ziziphus</taxon>
    </lineage>
</organism>